<dbReference type="GO" id="GO:0003700">
    <property type="term" value="F:DNA-binding transcription factor activity"/>
    <property type="evidence" value="ECO:0007669"/>
    <property type="project" value="InterPro"/>
</dbReference>
<dbReference type="Proteomes" id="UP000291117">
    <property type="component" value="Unassembled WGS sequence"/>
</dbReference>
<dbReference type="PRINTS" id="PR00032">
    <property type="entry name" value="HTHARAC"/>
</dbReference>
<evidence type="ECO:0000313" key="6">
    <source>
        <dbReference type="Proteomes" id="UP000291117"/>
    </source>
</evidence>
<organism evidence="5 6">
    <name type="scientific">Pedobacter hiemivivus</name>
    <dbReference type="NCBI Taxonomy" id="2530454"/>
    <lineage>
        <taxon>Bacteria</taxon>
        <taxon>Pseudomonadati</taxon>
        <taxon>Bacteroidota</taxon>
        <taxon>Sphingobacteriia</taxon>
        <taxon>Sphingobacteriales</taxon>
        <taxon>Sphingobacteriaceae</taxon>
        <taxon>Pedobacter</taxon>
    </lineage>
</organism>
<dbReference type="InterPro" id="IPR018060">
    <property type="entry name" value="HTH_AraC"/>
</dbReference>
<dbReference type="Pfam" id="PF02311">
    <property type="entry name" value="AraC_binding"/>
    <property type="match status" value="1"/>
</dbReference>
<dbReference type="RefSeq" id="WP_131608988.1">
    <property type="nucleotide sequence ID" value="NZ_SJSM01000005.1"/>
</dbReference>
<dbReference type="EMBL" id="SJSM01000005">
    <property type="protein sequence ID" value="TCC96632.1"/>
    <property type="molecule type" value="Genomic_DNA"/>
</dbReference>
<keyword evidence="3" id="KW-0804">Transcription</keyword>
<evidence type="ECO:0000256" key="2">
    <source>
        <dbReference type="ARBA" id="ARBA00023125"/>
    </source>
</evidence>
<evidence type="ECO:0000256" key="3">
    <source>
        <dbReference type="ARBA" id="ARBA00023163"/>
    </source>
</evidence>
<dbReference type="GO" id="GO:0043565">
    <property type="term" value="F:sequence-specific DNA binding"/>
    <property type="evidence" value="ECO:0007669"/>
    <property type="project" value="InterPro"/>
</dbReference>
<evidence type="ECO:0000259" key="4">
    <source>
        <dbReference type="PROSITE" id="PS01124"/>
    </source>
</evidence>
<dbReference type="PROSITE" id="PS00041">
    <property type="entry name" value="HTH_ARAC_FAMILY_1"/>
    <property type="match status" value="1"/>
</dbReference>
<evidence type="ECO:0000313" key="5">
    <source>
        <dbReference type="EMBL" id="TCC96632.1"/>
    </source>
</evidence>
<feature type="domain" description="HTH araC/xylS-type" evidence="4">
    <location>
        <begin position="190"/>
        <end position="289"/>
    </location>
</feature>
<evidence type="ECO:0000256" key="1">
    <source>
        <dbReference type="ARBA" id="ARBA00023015"/>
    </source>
</evidence>
<dbReference type="SMART" id="SM00342">
    <property type="entry name" value="HTH_ARAC"/>
    <property type="match status" value="1"/>
</dbReference>
<dbReference type="Gene3D" id="1.10.10.60">
    <property type="entry name" value="Homeodomain-like"/>
    <property type="match status" value="2"/>
</dbReference>
<keyword evidence="2" id="KW-0238">DNA-binding</keyword>
<dbReference type="OrthoDB" id="1157557at2"/>
<keyword evidence="6" id="KW-1185">Reference proteome</keyword>
<accession>A0A4R0NC92</accession>
<dbReference type="InterPro" id="IPR014710">
    <property type="entry name" value="RmlC-like_jellyroll"/>
</dbReference>
<dbReference type="PANTHER" id="PTHR43280:SF28">
    <property type="entry name" value="HTH-TYPE TRANSCRIPTIONAL ACTIVATOR RHAS"/>
    <property type="match status" value="1"/>
</dbReference>
<comment type="caution">
    <text evidence="5">The sequence shown here is derived from an EMBL/GenBank/DDBJ whole genome shotgun (WGS) entry which is preliminary data.</text>
</comment>
<dbReference type="SUPFAM" id="SSF51215">
    <property type="entry name" value="Regulatory protein AraC"/>
    <property type="match status" value="1"/>
</dbReference>
<reference evidence="5 6" key="1">
    <citation type="submission" date="2019-02" db="EMBL/GenBank/DDBJ databases">
        <title>Pedobacter sp. RP-3-8 sp. nov., isolated from Arctic soil.</title>
        <authorList>
            <person name="Dahal R.H."/>
        </authorList>
    </citation>
    <scope>NUCLEOTIDE SEQUENCE [LARGE SCALE GENOMIC DNA]</scope>
    <source>
        <strain evidence="5 6">RP-3-8</strain>
    </source>
</reference>
<dbReference type="InterPro" id="IPR037923">
    <property type="entry name" value="HTH-like"/>
</dbReference>
<dbReference type="InterPro" id="IPR009057">
    <property type="entry name" value="Homeodomain-like_sf"/>
</dbReference>
<protein>
    <submittedName>
        <fullName evidence="5">AraC family transcriptional regulator</fullName>
    </submittedName>
</protein>
<gene>
    <name evidence="5" type="ORF">EZ444_11730</name>
</gene>
<proteinExistence type="predicted"/>
<dbReference type="InterPro" id="IPR003313">
    <property type="entry name" value="AraC-bd"/>
</dbReference>
<dbReference type="Gene3D" id="2.60.120.10">
    <property type="entry name" value="Jelly Rolls"/>
    <property type="match status" value="1"/>
</dbReference>
<dbReference type="InterPro" id="IPR018062">
    <property type="entry name" value="HTH_AraC-typ_CS"/>
</dbReference>
<dbReference type="InterPro" id="IPR020449">
    <property type="entry name" value="Tscrpt_reg_AraC-type_HTH"/>
</dbReference>
<dbReference type="PANTHER" id="PTHR43280">
    <property type="entry name" value="ARAC-FAMILY TRANSCRIPTIONAL REGULATOR"/>
    <property type="match status" value="1"/>
</dbReference>
<dbReference type="AlphaFoldDB" id="A0A4R0NC92"/>
<sequence length="293" mass="34374">MSDFDTRSTTERSIINFKKFNLDEKIRLGRYSYKHVHGELETHSHDGMMEICYCDKGMQVYEVNGKEYQIRGGDVFITFPNEPHGTARHPEEKGALYWLIVQIPKNERFLHYDDEESAVFIKELMSIGQRHFKGTDSMKKMLDQLFILHEEPVQQPLHKLQTLNLISNFLLTVIEYSQKNVAREQSDRISEIRNYIHTNIYQSLPIELLAKELCMSDSHFKSWFKKEFGMPPVDYILRTRVEEGKKLLQLPDAESVTSIAFKLNFSSSQYFATVFKKYTGVSPAEFKQRHLKT</sequence>
<dbReference type="SUPFAM" id="SSF46689">
    <property type="entry name" value="Homeodomain-like"/>
    <property type="match status" value="2"/>
</dbReference>
<keyword evidence="1" id="KW-0805">Transcription regulation</keyword>
<dbReference type="Pfam" id="PF12833">
    <property type="entry name" value="HTH_18"/>
    <property type="match status" value="1"/>
</dbReference>
<name>A0A4R0NC92_9SPHI</name>
<dbReference type="PROSITE" id="PS01124">
    <property type="entry name" value="HTH_ARAC_FAMILY_2"/>
    <property type="match status" value="1"/>
</dbReference>